<dbReference type="AlphaFoldDB" id="A0A0M2JN50"/>
<dbReference type="GO" id="GO:0045454">
    <property type="term" value="P:cell redox homeostasis"/>
    <property type="evidence" value="ECO:0007669"/>
    <property type="project" value="InterPro"/>
</dbReference>
<dbReference type="InterPro" id="IPR011909">
    <property type="entry name" value="GlrX_NrdH"/>
</dbReference>
<keyword evidence="6" id="KW-1015">Disulfide bond</keyword>
<dbReference type="PANTHER" id="PTHR34386">
    <property type="entry name" value="GLUTAREDOXIN"/>
    <property type="match status" value="1"/>
</dbReference>
<proteinExistence type="inferred from homology"/>
<dbReference type="Pfam" id="PF00462">
    <property type="entry name" value="Glutaredoxin"/>
    <property type="match status" value="1"/>
</dbReference>
<dbReference type="RefSeq" id="WP_046366756.1">
    <property type="nucleotide sequence ID" value="NZ_LAUZ02000186.1"/>
</dbReference>
<dbReference type="PROSITE" id="PS51354">
    <property type="entry name" value="GLUTAREDOXIN_2"/>
    <property type="match status" value="1"/>
</dbReference>
<name>A0A0M2JN50_9MYCO</name>
<dbReference type="NCBIfam" id="TIGR02194">
    <property type="entry name" value="GlrX_NrdH"/>
    <property type="match status" value="1"/>
</dbReference>
<evidence type="ECO:0000256" key="1">
    <source>
        <dbReference type="ARBA" id="ARBA00002292"/>
    </source>
</evidence>
<dbReference type="PANTHER" id="PTHR34386:SF1">
    <property type="entry name" value="GLUTAREDOXIN-LIKE PROTEIN NRDH"/>
    <property type="match status" value="1"/>
</dbReference>
<dbReference type="PATRIC" id="fig|1807.13.peg.6313"/>
<organism evidence="9 10">
    <name type="scientific">Mycolicibacterium obuense</name>
    <dbReference type="NCBI Taxonomy" id="1807"/>
    <lineage>
        <taxon>Bacteria</taxon>
        <taxon>Bacillati</taxon>
        <taxon>Actinomycetota</taxon>
        <taxon>Actinomycetes</taxon>
        <taxon>Mycobacteriales</taxon>
        <taxon>Mycobacteriaceae</taxon>
        <taxon>Mycolicibacterium</taxon>
    </lineage>
</organism>
<keyword evidence="4" id="KW-0813">Transport</keyword>
<dbReference type="CDD" id="cd02976">
    <property type="entry name" value="NrdH"/>
    <property type="match status" value="1"/>
</dbReference>
<sequence>MSRITVYTKPNCVQCTATFKALDKAGITYAKVDISVDAEARDYVMALGYLQAPVVVAGDEHWSGFRPDRISEVTAPALAQLSM</sequence>
<comment type="function">
    <text evidence="1">Electron transport system for the ribonucleotide reductase system NrdEF.</text>
</comment>
<reference evidence="9 10" key="1">
    <citation type="journal article" date="2015" name="Genome Announc.">
        <title>Draft Genome Sequence of Mycobacterium obuense Strain UC1, Isolated from Patient Sputum.</title>
        <authorList>
            <person name="Greninger A.L."/>
            <person name="Cunningham G."/>
            <person name="Hsu E.D."/>
            <person name="Yu J.M."/>
            <person name="Chiu C.Y."/>
            <person name="Miller S."/>
        </authorList>
    </citation>
    <scope>NUCLEOTIDE SEQUENCE [LARGE SCALE GENOMIC DNA]</scope>
    <source>
        <strain evidence="9 10">UC1</strain>
    </source>
</reference>
<evidence type="ECO:0000256" key="6">
    <source>
        <dbReference type="ARBA" id="ARBA00023157"/>
    </source>
</evidence>
<dbReference type="InterPro" id="IPR036249">
    <property type="entry name" value="Thioredoxin-like_sf"/>
</dbReference>
<evidence type="ECO:0000256" key="7">
    <source>
        <dbReference type="ARBA" id="ARBA00023284"/>
    </source>
</evidence>
<dbReference type="SUPFAM" id="SSF52833">
    <property type="entry name" value="Thioredoxin-like"/>
    <property type="match status" value="1"/>
</dbReference>
<keyword evidence="7" id="KW-0676">Redox-active center</keyword>
<evidence type="ECO:0000256" key="4">
    <source>
        <dbReference type="ARBA" id="ARBA00022448"/>
    </source>
</evidence>
<dbReference type="OrthoDB" id="8545217at2"/>
<evidence type="ECO:0000313" key="9">
    <source>
        <dbReference type="EMBL" id="KKE98287.1"/>
    </source>
</evidence>
<comment type="caution">
    <text evidence="9">The sequence shown here is derived from an EMBL/GenBank/DDBJ whole genome shotgun (WGS) entry which is preliminary data.</text>
</comment>
<evidence type="ECO:0000256" key="2">
    <source>
        <dbReference type="ARBA" id="ARBA00007787"/>
    </source>
</evidence>
<dbReference type="InterPro" id="IPR051548">
    <property type="entry name" value="Grx-like_ET"/>
</dbReference>
<protein>
    <recommendedName>
        <fullName evidence="3">Glutaredoxin-like protein NrdH</fullName>
    </recommendedName>
</protein>
<keyword evidence="10" id="KW-1185">Reference proteome</keyword>
<keyword evidence="5" id="KW-0249">Electron transport</keyword>
<dbReference type="STRING" id="1807.MOBUDSM44075_03673"/>
<dbReference type="EMBL" id="LAUZ02000186">
    <property type="protein sequence ID" value="KKE98287.1"/>
    <property type="molecule type" value="Genomic_DNA"/>
</dbReference>
<dbReference type="GO" id="GO:0009055">
    <property type="term" value="F:electron transfer activity"/>
    <property type="evidence" value="ECO:0007669"/>
    <property type="project" value="TreeGrafter"/>
</dbReference>
<dbReference type="Gene3D" id="3.40.30.10">
    <property type="entry name" value="Glutaredoxin"/>
    <property type="match status" value="1"/>
</dbReference>
<dbReference type="InterPro" id="IPR002109">
    <property type="entry name" value="Glutaredoxin"/>
</dbReference>
<comment type="similarity">
    <text evidence="2">Belongs to the glutaredoxin family.</text>
</comment>
<gene>
    <name evidence="9" type="ORF">WN67_30100</name>
</gene>
<dbReference type="Proteomes" id="UP000034150">
    <property type="component" value="Unassembled WGS sequence"/>
</dbReference>
<feature type="domain" description="Glutaredoxin" evidence="8">
    <location>
        <begin position="4"/>
        <end position="62"/>
    </location>
</feature>
<accession>A0A0M2JN50</accession>
<evidence type="ECO:0000256" key="3">
    <source>
        <dbReference type="ARBA" id="ARBA00017945"/>
    </source>
</evidence>
<evidence type="ECO:0000259" key="8">
    <source>
        <dbReference type="Pfam" id="PF00462"/>
    </source>
</evidence>
<evidence type="ECO:0000313" key="10">
    <source>
        <dbReference type="Proteomes" id="UP000034150"/>
    </source>
</evidence>
<evidence type="ECO:0000256" key="5">
    <source>
        <dbReference type="ARBA" id="ARBA00022982"/>
    </source>
</evidence>